<dbReference type="Proteomes" id="UP000183685">
    <property type="component" value="Unassembled WGS sequence"/>
</dbReference>
<dbReference type="InterPro" id="IPR036390">
    <property type="entry name" value="WH_DNA-bd_sf"/>
</dbReference>
<dbReference type="InterPro" id="IPR027395">
    <property type="entry name" value="WH_DNA-bd_dom"/>
</dbReference>
<keyword evidence="2" id="KW-0238">DNA-binding</keyword>
<dbReference type="InterPro" id="IPR036388">
    <property type="entry name" value="WH-like_DNA-bd_sf"/>
</dbReference>
<name>A0A1G6TS61_9PROT</name>
<sequence length="100" mass="11134">MTDYDYRNIDDVIHSRVRLAIMSYLMTAKEADFTELKTALKVSDGNLSTHLTKLEGTGYVTQEKKFVGKKPQTSVQMTPEGEAAFKAYLEGLAAMIGPQQ</sequence>
<evidence type="ECO:0000313" key="2">
    <source>
        <dbReference type="EMBL" id="SDD31943.1"/>
    </source>
</evidence>
<feature type="domain" description="Winged helix DNA-binding" evidence="1">
    <location>
        <begin position="17"/>
        <end position="95"/>
    </location>
</feature>
<evidence type="ECO:0000313" key="3">
    <source>
        <dbReference type="Proteomes" id="UP000183685"/>
    </source>
</evidence>
<dbReference type="AlphaFoldDB" id="A0A1G6TS61"/>
<organism evidence="2 3">
    <name type="scientific">Kordiimonas lacus</name>
    <dbReference type="NCBI Taxonomy" id="637679"/>
    <lineage>
        <taxon>Bacteria</taxon>
        <taxon>Pseudomonadati</taxon>
        <taxon>Pseudomonadota</taxon>
        <taxon>Alphaproteobacteria</taxon>
        <taxon>Kordiimonadales</taxon>
        <taxon>Kordiimonadaceae</taxon>
        <taxon>Kordiimonas</taxon>
    </lineage>
</organism>
<dbReference type="InterPro" id="IPR011991">
    <property type="entry name" value="ArsR-like_HTH"/>
</dbReference>
<keyword evidence="3" id="KW-1185">Reference proteome</keyword>
<evidence type="ECO:0000259" key="1">
    <source>
        <dbReference type="Pfam" id="PF13601"/>
    </source>
</evidence>
<proteinExistence type="predicted"/>
<dbReference type="GO" id="GO:0006355">
    <property type="term" value="P:regulation of DNA-templated transcription"/>
    <property type="evidence" value="ECO:0007669"/>
    <property type="project" value="UniProtKB-ARBA"/>
</dbReference>
<dbReference type="CDD" id="cd00090">
    <property type="entry name" value="HTH_ARSR"/>
    <property type="match status" value="1"/>
</dbReference>
<dbReference type="Gene3D" id="1.10.10.10">
    <property type="entry name" value="Winged helix-like DNA-binding domain superfamily/Winged helix DNA-binding domain"/>
    <property type="match status" value="1"/>
</dbReference>
<dbReference type="SUPFAM" id="SSF46785">
    <property type="entry name" value="Winged helix' DNA-binding domain"/>
    <property type="match status" value="1"/>
</dbReference>
<reference evidence="2 3" key="1">
    <citation type="submission" date="2016-10" db="EMBL/GenBank/DDBJ databases">
        <authorList>
            <person name="de Groot N.N."/>
        </authorList>
    </citation>
    <scope>NUCLEOTIDE SEQUENCE [LARGE SCALE GENOMIC DNA]</scope>
    <source>
        <strain evidence="2 3">CGMCC 1.9109</strain>
    </source>
</reference>
<dbReference type="RefSeq" id="WP_068308628.1">
    <property type="nucleotide sequence ID" value="NZ_FNAK01000001.1"/>
</dbReference>
<dbReference type="PANTHER" id="PTHR37318:SF1">
    <property type="entry name" value="BSL7504 PROTEIN"/>
    <property type="match status" value="1"/>
</dbReference>
<accession>A0A1G6TS61</accession>
<dbReference type="Pfam" id="PF13601">
    <property type="entry name" value="HTH_34"/>
    <property type="match status" value="1"/>
</dbReference>
<protein>
    <submittedName>
        <fullName evidence="2">DNA-binding transcriptional regulator, MarR family</fullName>
    </submittedName>
</protein>
<gene>
    <name evidence="2" type="ORF">SAMN04488071_0338</name>
</gene>
<dbReference type="GO" id="GO:0003677">
    <property type="term" value="F:DNA binding"/>
    <property type="evidence" value="ECO:0007669"/>
    <property type="project" value="UniProtKB-KW"/>
</dbReference>
<dbReference type="PANTHER" id="PTHR37318">
    <property type="entry name" value="BSL7504 PROTEIN"/>
    <property type="match status" value="1"/>
</dbReference>
<dbReference type="OrthoDB" id="5521380at2"/>
<dbReference type="EMBL" id="FNAK01000001">
    <property type="protein sequence ID" value="SDD31943.1"/>
    <property type="molecule type" value="Genomic_DNA"/>
</dbReference>